<keyword evidence="7" id="KW-0812">Transmembrane</keyword>
<evidence type="ECO:0000256" key="15">
    <source>
        <dbReference type="ARBA" id="ARBA00023145"/>
    </source>
</evidence>
<keyword evidence="14" id="KW-0472">Membrane</keyword>
<dbReference type="VEuPathDB" id="VectorBase:PHUM259860"/>
<feature type="active site" evidence="18">
    <location>
        <position position="551"/>
    </location>
</feature>
<evidence type="ECO:0000313" key="24">
    <source>
        <dbReference type="Proteomes" id="UP000009046"/>
    </source>
</evidence>
<dbReference type="Gene3D" id="4.10.70.10">
    <property type="entry name" value="Disintegrin domain"/>
    <property type="match status" value="1"/>
</dbReference>
<dbReference type="GO" id="GO:0005886">
    <property type="term" value="C:plasma membrane"/>
    <property type="evidence" value="ECO:0007669"/>
    <property type="project" value="TreeGrafter"/>
</dbReference>
<keyword evidence="9" id="KW-0732">Signal</keyword>
<reference evidence="22" key="2">
    <citation type="submission" date="2007-04" db="EMBL/GenBank/DDBJ databases">
        <title>The genome of the human body louse.</title>
        <authorList>
            <consortium name="The Human Body Louse Genome Consortium"/>
            <person name="Kirkness E."/>
            <person name="Walenz B."/>
            <person name="Hass B."/>
            <person name="Bruggner R."/>
            <person name="Strausberg R."/>
        </authorList>
    </citation>
    <scope>NUCLEOTIDE SEQUENCE</scope>
    <source>
        <strain evidence="22">USDA</strain>
    </source>
</reference>
<evidence type="ECO:0000256" key="5">
    <source>
        <dbReference type="ARBA" id="ARBA00022670"/>
    </source>
</evidence>
<dbReference type="InterPro" id="IPR049038">
    <property type="entry name" value="ADAM10_Cys-rich"/>
</dbReference>
<feature type="region of interest" description="Disordered" evidence="19">
    <location>
        <begin position="255"/>
        <end position="283"/>
    </location>
</feature>
<evidence type="ECO:0000256" key="4">
    <source>
        <dbReference type="ARBA" id="ARBA00012332"/>
    </source>
</evidence>
<name>E0VKC3_PEDHC</name>
<dbReference type="InterPro" id="IPR024079">
    <property type="entry name" value="MetalloPept_cat_dom_sf"/>
</dbReference>
<feature type="compositionally biased region" description="Basic residues" evidence="19">
    <location>
        <begin position="265"/>
        <end position="275"/>
    </location>
</feature>
<evidence type="ECO:0000256" key="9">
    <source>
        <dbReference type="ARBA" id="ARBA00022729"/>
    </source>
</evidence>
<dbReference type="CTD" id="8235378"/>
<feature type="region of interest" description="Disordered" evidence="19">
    <location>
        <begin position="1327"/>
        <end position="1417"/>
    </location>
</feature>
<feature type="binding site" evidence="18">
    <location>
        <position position="560"/>
    </location>
    <ligand>
        <name>Zn(2+)</name>
        <dbReference type="ChEBI" id="CHEBI:29105"/>
        <note>catalytic</note>
    </ligand>
</feature>
<dbReference type="InterPro" id="IPR001590">
    <property type="entry name" value="Peptidase_M12B"/>
</dbReference>
<dbReference type="CDD" id="cd04270">
    <property type="entry name" value="ZnMc_TACE_like"/>
    <property type="match status" value="1"/>
</dbReference>
<reference evidence="22" key="1">
    <citation type="submission" date="2007-04" db="EMBL/GenBank/DDBJ databases">
        <title>Annotation of Pediculus humanus corporis strain USDA.</title>
        <authorList>
            <person name="Kirkness E."/>
            <person name="Hannick L."/>
            <person name="Hass B."/>
            <person name="Bruggner R."/>
            <person name="Lawson D."/>
            <person name="Bidwell S."/>
            <person name="Joardar V."/>
            <person name="Caler E."/>
            <person name="Walenz B."/>
            <person name="Inman J."/>
            <person name="Schobel S."/>
            <person name="Galinsky K."/>
            <person name="Amedeo P."/>
            <person name="Strausberg R."/>
        </authorList>
    </citation>
    <scope>NUCLEOTIDE SEQUENCE</scope>
    <source>
        <strain evidence="22">USDA</strain>
    </source>
</reference>
<dbReference type="PANTHER" id="PTHR45702:SF3">
    <property type="entry name" value="KUZBANIAN-LIKE, ISOFORM A"/>
    <property type="match status" value="1"/>
</dbReference>
<dbReference type="PANTHER" id="PTHR45702">
    <property type="entry name" value="ADAM10/ADAM17 METALLOPEPTIDASE FAMILY MEMBER"/>
    <property type="match status" value="1"/>
</dbReference>
<dbReference type="SUPFAM" id="SSF55486">
    <property type="entry name" value="Metalloproteases ('zincins'), catalytic domain"/>
    <property type="match status" value="1"/>
</dbReference>
<evidence type="ECO:0000313" key="22">
    <source>
        <dbReference type="EMBL" id="EEB13829.1"/>
    </source>
</evidence>
<dbReference type="Proteomes" id="UP000009046">
    <property type="component" value="Unassembled WGS sequence"/>
</dbReference>
<dbReference type="GeneID" id="8235378"/>
<dbReference type="FunCoup" id="E0VKC3">
    <property type="interactions" value="1211"/>
</dbReference>
<evidence type="ECO:0000256" key="12">
    <source>
        <dbReference type="ARBA" id="ARBA00022989"/>
    </source>
</evidence>
<feature type="compositionally biased region" description="Low complexity" evidence="19">
    <location>
        <begin position="1154"/>
        <end position="1166"/>
    </location>
</feature>
<dbReference type="Pfam" id="PF21299">
    <property type="entry name" value="ADAM10_Cys-rich"/>
    <property type="match status" value="1"/>
</dbReference>
<dbReference type="InParanoid" id="E0VKC3"/>
<evidence type="ECO:0000313" key="23">
    <source>
        <dbReference type="EnsemblMetazoa" id="PHUM259860-PA"/>
    </source>
</evidence>
<comment type="cofactor">
    <cofactor evidence="2">
        <name>Zn(2+)</name>
        <dbReference type="ChEBI" id="CHEBI:29105"/>
    </cofactor>
</comment>
<keyword evidence="17" id="KW-0325">Glycoprotein</keyword>
<evidence type="ECO:0000256" key="6">
    <source>
        <dbReference type="ARBA" id="ARBA00022685"/>
    </source>
</evidence>
<keyword evidence="24" id="KW-1185">Reference proteome</keyword>
<dbReference type="KEGG" id="phu:Phum_PHUM259860"/>
<feature type="binding site" evidence="18">
    <location>
        <position position="550"/>
    </location>
    <ligand>
        <name>Zn(2+)</name>
        <dbReference type="ChEBI" id="CHEBI:29105"/>
        <note>catalytic</note>
    </ligand>
</feature>
<evidence type="ECO:0000259" key="20">
    <source>
        <dbReference type="PROSITE" id="PS50214"/>
    </source>
</evidence>
<evidence type="ECO:0000256" key="11">
    <source>
        <dbReference type="ARBA" id="ARBA00022833"/>
    </source>
</evidence>
<dbReference type="PROSITE" id="PS50215">
    <property type="entry name" value="ADAM_MEPRO"/>
    <property type="match status" value="1"/>
</dbReference>
<feature type="compositionally biased region" description="Basic and acidic residues" evidence="19">
    <location>
        <begin position="976"/>
        <end position="988"/>
    </location>
</feature>
<keyword evidence="6" id="KW-0165">Cleavage on pair of basic residues</keyword>
<sequence>MKIQDRVILNDLIKYYEPAMYVPEDIRNFHRRRRRGIDGVPFNKPLRISFKAHDREFNLILRTDDRIFADDVVFDATSRSVMYDTQRVYTGVLEGEEGSLVQGIVTKDGLFDGTIFSKNEIFYIEPVSRYTPSNNEQHQNFTSLPHQIHTIIYKTTDVKIPPSLNKTCASQNLYLSRIKQNTNDESIGYSGKGKRFLRHEKNGGDRYRSSNVNNNDYYEYDNDGDDDDDDYNISNNYNNNNNNNKKRFLEKILDRSENNKNSTVTRHKEKKKSTKKNGVSSSLPVVVSSHDGLSKSNILKTYFNSDEYDRTRRKKKVNDNGFVDVFKYRPKVQLNDFKIITNNNNNNNNNMVNRPKIITKSQGKNNESENESLKHVIKRATIDPKKTTCMLYLQADHLFYQKYGTEEACIEVMTRHVQRVNSIYKTTDFNQDGKSDNISFMIKRIKVHTVESSKDPSYRFPGNYGVEKFLELFSEEDYDAFCLAYMFTYRDFEMGTLGLAWTGDLKNAGGVCEKNGHYRGSLKSLNTGIVTLLNYGKHVPPAVSHVTLAHEIGHNFGSPHDPESCTPGGEDGNYIMFARATSGDKKNNNKFSPCSLNSINPVLNTKARSQMGCFTEPQVAICGNGVVEAGEDCDCGWEEDCRDSCCYPQRRYPPPGEPPCKLTPNSICSPSQGPCCTSECQLKFGDKCRDDNGCRDSSYCDGRSASCPPSVNKPNKTICNDEFVCFMGECTGSICLAYGLESCQCMPGPKDSSTKACELCCKKPGDDQPCISSFDWNDAPYDVPDMFSKPGTPCNDYNGYCDVFQKCREVDPSGPLATLRKLLLSEESLAIFKRWVTEHWYTVLAIVVSIPFLLALSTKLLGKHQDVKLKSVTIIHSATTETVRLPPEGDAGLTVHPQAVRTKLPLHRKVREKKLHTKVVSKRKSKKTEPEEDNKKTDLLSKNIRESQEGKKLELLNKSIKELEKSVSKKPSSNVKKLEQQKRIEVQKTSHALIASSKAVSKSREQKGGGKSPEDTGRHHKTSRDKHHIADRQKVSKKHQKPVVEETCKEVVVKTDGNSKLLQSVPEQNKKDADLKTSSGNNNSSSHPVTPEEEEEPIYENIDGVSAKDVCIVNEEVEQKTKGSRNKRSSRILTEINEPKSKDDSDEKKKKSPTKVVTKKSSPSKTSPKKKKMKTEIIEYNNDESRINASTKTSGIPAEDPLGKVQNWLLHSISTGKTSENFGIMTLTLPKSKSSPVGLSNKSKTADHHLKIINHPKIVHKNDKVVQIPKLTQKRSRSTGNLRKPDKKDEKIKLQVVYKPPFKFSVKLRKNRVLSAIGTKILDEKTTNQTTTTMTRKQSNNNNNNNHVGNGNEKIQRAAVLVRTSRRHSKQKSENKKGKHSSPQTTTSSSSSPNKDNNNATENPFTFPSGVAPMTAPSINSKQLPIYLTDQADIDSNMHTVPSDLDVLLSESKFLFSDQ</sequence>
<evidence type="ECO:0000256" key="2">
    <source>
        <dbReference type="ARBA" id="ARBA00001947"/>
    </source>
</evidence>
<dbReference type="GO" id="GO:0004222">
    <property type="term" value="F:metalloendopeptidase activity"/>
    <property type="evidence" value="ECO:0007669"/>
    <property type="project" value="InterPro"/>
</dbReference>
<dbReference type="EMBL" id="DS235241">
    <property type="protein sequence ID" value="EEB13829.1"/>
    <property type="molecule type" value="Genomic_DNA"/>
</dbReference>
<dbReference type="GO" id="GO:0046872">
    <property type="term" value="F:metal ion binding"/>
    <property type="evidence" value="ECO:0007669"/>
    <property type="project" value="UniProtKB-KW"/>
</dbReference>
<keyword evidence="16" id="KW-1015">Disulfide bond</keyword>
<evidence type="ECO:0000256" key="8">
    <source>
        <dbReference type="ARBA" id="ARBA00022723"/>
    </source>
</evidence>
<organism>
    <name type="scientific">Pediculus humanus subsp. corporis</name>
    <name type="common">Body louse</name>
    <dbReference type="NCBI Taxonomy" id="121224"/>
    <lineage>
        <taxon>Eukaryota</taxon>
        <taxon>Metazoa</taxon>
        <taxon>Ecdysozoa</taxon>
        <taxon>Arthropoda</taxon>
        <taxon>Hexapoda</taxon>
        <taxon>Insecta</taxon>
        <taxon>Pterygota</taxon>
        <taxon>Neoptera</taxon>
        <taxon>Paraneoptera</taxon>
        <taxon>Psocodea</taxon>
        <taxon>Troctomorpha</taxon>
        <taxon>Phthiraptera</taxon>
        <taxon>Anoplura</taxon>
        <taxon>Pediculidae</taxon>
        <taxon>Pediculus</taxon>
    </lineage>
</organism>
<dbReference type="SUPFAM" id="SSF57552">
    <property type="entry name" value="Blood coagulation inhibitor (disintegrin)"/>
    <property type="match status" value="1"/>
</dbReference>
<dbReference type="STRING" id="121224.E0VKC3"/>
<feature type="compositionally biased region" description="Polar residues" evidence="19">
    <location>
        <begin position="1394"/>
        <end position="1406"/>
    </location>
</feature>
<dbReference type="InterPro" id="IPR051489">
    <property type="entry name" value="ADAM_Metalloproteinase"/>
</dbReference>
<protein>
    <recommendedName>
        <fullName evidence="4">ADAM10 endopeptidase</fullName>
        <ecNumber evidence="4">3.4.24.81</ecNumber>
    </recommendedName>
</protein>
<evidence type="ECO:0000256" key="17">
    <source>
        <dbReference type="ARBA" id="ARBA00023180"/>
    </source>
</evidence>
<dbReference type="InterPro" id="IPR036436">
    <property type="entry name" value="Disintegrin_dom_sf"/>
</dbReference>
<keyword evidence="8 18" id="KW-0479">Metal-binding</keyword>
<dbReference type="InterPro" id="IPR034025">
    <property type="entry name" value="ADAM10_ADAM17"/>
</dbReference>
<dbReference type="Pfam" id="PF13574">
    <property type="entry name" value="Reprolysin_2"/>
    <property type="match status" value="1"/>
</dbReference>
<feature type="compositionally biased region" description="Basic and acidic residues" evidence="19">
    <location>
        <begin position="1137"/>
        <end position="1149"/>
    </location>
</feature>
<feature type="compositionally biased region" description="Basic and acidic residues" evidence="19">
    <location>
        <begin position="927"/>
        <end position="945"/>
    </location>
</feature>
<evidence type="ECO:0000256" key="19">
    <source>
        <dbReference type="SAM" id="MobiDB-lite"/>
    </source>
</evidence>
<comment type="subcellular location">
    <subcellularLocation>
        <location evidence="3">Membrane</location>
        <topology evidence="3">Single-pass type I membrane protein</topology>
    </subcellularLocation>
</comment>
<gene>
    <name evidence="23" type="primary">8235378</name>
    <name evidence="22" type="ORF">Phum_PHUM259860</name>
</gene>
<dbReference type="EnsemblMetazoa" id="PHUM259860-RA">
    <property type="protein sequence ID" value="PHUM259860-PA"/>
    <property type="gene ID" value="PHUM259860"/>
</dbReference>
<evidence type="ECO:0000256" key="16">
    <source>
        <dbReference type="ARBA" id="ARBA00023157"/>
    </source>
</evidence>
<dbReference type="eggNOG" id="KOG3658">
    <property type="taxonomic scope" value="Eukaryota"/>
</dbReference>
<dbReference type="OrthoDB" id="2149267at2759"/>
<dbReference type="GO" id="GO:0007219">
    <property type="term" value="P:Notch signaling pathway"/>
    <property type="evidence" value="ECO:0007669"/>
    <property type="project" value="TreeGrafter"/>
</dbReference>
<dbReference type="GO" id="GO:0006509">
    <property type="term" value="P:membrane protein ectodomain proteolysis"/>
    <property type="evidence" value="ECO:0007669"/>
    <property type="project" value="TreeGrafter"/>
</dbReference>
<feature type="region of interest" description="Disordered" evidence="19">
    <location>
        <begin position="914"/>
        <end position="945"/>
    </location>
</feature>
<evidence type="ECO:0000256" key="13">
    <source>
        <dbReference type="ARBA" id="ARBA00023049"/>
    </source>
</evidence>
<evidence type="ECO:0000256" key="3">
    <source>
        <dbReference type="ARBA" id="ARBA00004479"/>
    </source>
</evidence>
<feature type="compositionally biased region" description="Basic and acidic residues" evidence="19">
    <location>
        <begin position="1002"/>
        <end position="1017"/>
    </location>
</feature>
<evidence type="ECO:0000256" key="18">
    <source>
        <dbReference type="PROSITE-ProRule" id="PRU00276"/>
    </source>
</evidence>
<dbReference type="RefSeq" id="XP_002426567.1">
    <property type="nucleotide sequence ID" value="XM_002426522.1"/>
</dbReference>
<feature type="domain" description="Disintegrin" evidence="20">
    <location>
        <begin position="619"/>
        <end position="715"/>
    </location>
</feature>
<feature type="compositionally biased region" description="Basic and acidic residues" evidence="19">
    <location>
        <begin position="1042"/>
        <end position="1053"/>
    </location>
</feature>
<feature type="compositionally biased region" description="Low complexity" evidence="19">
    <location>
        <begin position="1327"/>
        <end position="1352"/>
    </location>
</feature>
<feature type="region of interest" description="Disordered" evidence="19">
    <location>
        <begin position="964"/>
        <end position="1178"/>
    </location>
</feature>
<comment type="caution">
    <text evidence="18">Lacks conserved residue(s) required for the propagation of feature annotation.</text>
</comment>
<keyword evidence="15" id="KW-0865">Zymogen</keyword>
<feature type="compositionally biased region" description="Polar residues" evidence="19">
    <location>
        <begin position="1076"/>
        <end position="1088"/>
    </location>
</feature>
<dbReference type="PROSITE" id="PS50214">
    <property type="entry name" value="DISINTEGRIN_2"/>
    <property type="match status" value="1"/>
</dbReference>
<dbReference type="Gene3D" id="3.40.390.10">
    <property type="entry name" value="Collagenase (Catalytic Domain)"/>
    <property type="match status" value="1"/>
</dbReference>
<keyword evidence="5" id="KW-0645">Protease</keyword>
<keyword evidence="12" id="KW-1133">Transmembrane helix</keyword>
<feature type="region of interest" description="Disordered" evidence="19">
    <location>
        <begin position="198"/>
        <end position="230"/>
    </location>
</feature>
<feature type="compositionally biased region" description="Acidic residues" evidence="19">
    <location>
        <begin position="218"/>
        <end position="230"/>
    </location>
</feature>
<evidence type="ECO:0000256" key="14">
    <source>
        <dbReference type="ARBA" id="ARBA00023136"/>
    </source>
</evidence>
<comment type="catalytic activity">
    <reaction evidence="1">
        <text>Endopeptidase of broad specificity.</text>
        <dbReference type="EC" id="3.4.24.81"/>
    </reaction>
</comment>
<feature type="domain" description="Peptidase M12B" evidence="21">
    <location>
        <begin position="387"/>
        <end position="604"/>
    </location>
</feature>
<feature type="compositionally biased region" description="Polar residues" evidence="19">
    <location>
        <begin position="1056"/>
        <end position="1067"/>
    </location>
</feature>
<accession>E0VKC3</accession>
<feature type="compositionally biased region" description="Low complexity" evidence="19">
    <location>
        <begin position="1381"/>
        <end position="1393"/>
    </location>
</feature>
<dbReference type="Pfam" id="PF00200">
    <property type="entry name" value="Disintegrin"/>
    <property type="match status" value="1"/>
</dbReference>
<dbReference type="EMBL" id="AAZO01003007">
    <property type="status" value="NOT_ANNOTATED_CDS"/>
    <property type="molecule type" value="Genomic_DNA"/>
</dbReference>
<feature type="compositionally biased region" description="Basic residues" evidence="19">
    <location>
        <begin position="914"/>
        <end position="926"/>
    </location>
</feature>
<dbReference type="SMART" id="SM00050">
    <property type="entry name" value="DISIN"/>
    <property type="match status" value="1"/>
</dbReference>
<dbReference type="InterPro" id="IPR001762">
    <property type="entry name" value="Disintegrin_dom"/>
</dbReference>
<dbReference type="EC" id="3.4.24.81" evidence="4"/>
<keyword evidence="13" id="KW-0482">Metalloprotease</keyword>
<evidence type="ECO:0000259" key="21">
    <source>
        <dbReference type="PROSITE" id="PS50215"/>
    </source>
</evidence>
<evidence type="ECO:0000256" key="1">
    <source>
        <dbReference type="ARBA" id="ARBA00001809"/>
    </source>
</evidence>
<evidence type="ECO:0000256" key="10">
    <source>
        <dbReference type="ARBA" id="ARBA00022801"/>
    </source>
</evidence>
<keyword evidence="10 22" id="KW-0378">Hydrolase</keyword>
<keyword evidence="11 18" id="KW-0862">Zinc</keyword>
<feature type="binding site" evidence="18">
    <location>
        <position position="554"/>
    </location>
    <ligand>
        <name>Zn(2+)</name>
        <dbReference type="ChEBI" id="CHEBI:29105"/>
        <note>catalytic</note>
    </ligand>
</feature>
<proteinExistence type="predicted"/>
<dbReference type="MEROPS" id="M12.322"/>
<feature type="compositionally biased region" description="Basic and acidic residues" evidence="19">
    <location>
        <begin position="199"/>
        <end position="208"/>
    </location>
</feature>
<dbReference type="HOGENOM" id="CLU_004602_1_0_1"/>
<feature type="compositionally biased region" description="Basic residues" evidence="19">
    <location>
        <begin position="1018"/>
        <end position="1027"/>
    </location>
</feature>
<evidence type="ECO:0000256" key="7">
    <source>
        <dbReference type="ARBA" id="ARBA00022692"/>
    </source>
</evidence>
<reference evidence="23" key="3">
    <citation type="submission" date="2020-05" db="UniProtKB">
        <authorList>
            <consortium name="EnsemblMetazoa"/>
        </authorList>
    </citation>
    <scope>IDENTIFICATION</scope>
    <source>
        <strain evidence="23">USDA</strain>
    </source>
</reference>